<dbReference type="InterPro" id="IPR011333">
    <property type="entry name" value="SKP1/BTB/POZ_sf"/>
</dbReference>
<dbReference type="InterPro" id="IPR016073">
    <property type="entry name" value="Skp1_comp_POZ"/>
</dbReference>
<evidence type="ECO:0000259" key="4">
    <source>
        <dbReference type="Pfam" id="PF01466"/>
    </source>
</evidence>
<feature type="domain" description="SKP1 component POZ" evidence="5">
    <location>
        <begin position="64"/>
        <end position="124"/>
    </location>
</feature>
<protein>
    <recommendedName>
        <fullName evidence="8">SKP1-like protein</fullName>
    </recommendedName>
</protein>
<keyword evidence="7" id="KW-1185">Reference proteome</keyword>
<dbReference type="SUPFAM" id="SSF81382">
    <property type="entry name" value="Skp1 dimerisation domain-like"/>
    <property type="match status" value="1"/>
</dbReference>
<dbReference type="Gene3D" id="3.30.710.10">
    <property type="entry name" value="Potassium Channel Kv1.1, Chain A"/>
    <property type="match status" value="1"/>
</dbReference>
<dbReference type="EMBL" id="JAYKXN010000007">
    <property type="protein sequence ID" value="KAK7271330.1"/>
    <property type="molecule type" value="Genomic_DNA"/>
</dbReference>
<dbReference type="InterPro" id="IPR016897">
    <property type="entry name" value="SKP1"/>
</dbReference>
<sequence length="215" mass="24754">MNKNASEIETLTDIVDEISLINKEQEDSLIKKEQEEPQIKNLTLNTNEANEESKINTEDRENEKKIILKTSDGTIFEVEMWIVKKMQIVQSFMDADGTVEASEIPLPKVSGKEMARILEYMRKHGDGGDGDHSEFDEQFGKSLNGEELKELFLVANYLDVKEVFDFLTQLIADFIANKNVKFVREYFGIQSNFTPDEEATLRRDNAWAFNDIEED</sequence>
<evidence type="ECO:0000313" key="6">
    <source>
        <dbReference type="EMBL" id="KAK7271330.1"/>
    </source>
</evidence>
<name>A0AAN9IBX9_CLITE</name>
<accession>A0AAN9IBX9</accession>
<dbReference type="SMART" id="SM00512">
    <property type="entry name" value="Skp1"/>
    <property type="match status" value="1"/>
</dbReference>
<evidence type="ECO:0000259" key="5">
    <source>
        <dbReference type="Pfam" id="PF03931"/>
    </source>
</evidence>
<evidence type="ECO:0000256" key="2">
    <source>
        <dbReference type="ARBA" id="ARBA00009993"/>
    </source>
</evidence>
<dbReference type="Pfam" id="PF03931">
    <property type="entry name" value="Skp1_POZ"/>
    <property type="match status" value="1"/>
</dbReference>
<dbReference type="InterPro" id="IPR016072">
    <property type="entry name" value="Skp1_comp_dimer"/>
</dbReference>
<feature type="domain" description="SKP1 component dimerisation" evidence="4">
    <location>
        <begin position="164"/>
        <end position="208"/>
    </location>
</feature>
<dbReference type="GO" id="GO:0009867">
    <property type="term" value="P:jasmonic acid mediated signaling pathway"/>
    <property type="evidence" value="ECO:0007669"/>
    <property type="project" value="UniProtKB-ARBA"/>
</dbReference>
<comment type="similarity">
    <text evidence="2">Belongs to the SKP1 family.</text>
</comment>
<evidence type="ECO:0000256" key="1">
    <source>
        <dbReference type="ARBA" id="ARBA00004906"/>
    </source>
</evidence>
<dbReference type="AlphaFoldDB" id="A0AAN9IBX9"/>
<evidence type="ECO:0000313" key="7">
    <source>
        <dbReference type="Proteomes" id="UP001359559"/>
    </source>
</evidence>
<dbReference type="PANTHER" id="PTHR11165">
    <property type="entry name" value="SKP1"/>
    <property type="match status" value="1"/>
</dbReference>
<dbReference type="Proteomes" id="UP001359559">
    <property type="component" value="Unassembled WGS sequence"/>
</dbReference>
<dbReference type="InterPro" id="IPR001232">
    <property type="entry name" value="SKP1-like"/>
</dbReference>
<comment type="caution">
    <text evidence="6">The sequence shown here is derived from an EMBL/GenBank/DDBJ whole genome shotgun (WGS) entry which is preliminary data.</text>
</comment>
<organism evidence="6 7">
    <name type="scientific">Clitoria ternatea</name>
    <name type="common">Butterfly pea</name>
    <dbReference type="NCBI Taxonomy" id="43366"/>
    <lineage>
        <taxon>Eukaryota</taxon>
        <taxon>Viridiplantae</taxon>
        <taxon>Streptophyta</taxon>
        <taxon>Embryophyta</taxon>
        <taxon>Tracheophyta</taxon>
        <taxon>Spermatophyta</taxon>
        <taxon>Magnoliopsida</taxon>
        <taxon>eudicotyledons</taxon>
        <taxon>Gunneridae</taxon>
        <taxon>Pentapetalae</taxon>
        <taxon>rosids</taxon>
        <taxon>fabids</taxon>
        <taxon>Fabales</taxon>
        <taxon>Fabaceae</taxon>
        <taxon>Papilionoideae</taxon>
        <taxon>50 kb inversion clade</taxon>
        <taxon>NPAAA clade</taxon>
        <taxon>indigoferoid/millettioid clade</taxon>
        <taxon>Phaseoleae</taxon>
        <taxon>Clitoria</taxon>
    </lineage>
</organism>
<dbReference type="InterPro" id="IPR036296">
    <property type="entry name" value="SKP1-like_dim_sf"/>
</dbReference>
<keyword evidence="3" id="KW-0833">Ubl conjugation pathway</keyword>
<dbReference type="SUPFAM" id="SSF54695">
    <property type="entry name" value="POZ domain"/>
    <property type="match status" value="1"/>
</dbReference>
<reference evidence="6 7" key="1">
    <citation type="submission" date="2024-01" db="EMBL/GenBank/DDBJ databases">
        <title>The genomes of 5 underutilized Papilionoideae crops provide insights into root nodulation and disease resistance.</title>
        <authorList>
            <person name="Yuan L."/>
        </authorList>
    </citation>
    <scope>NUCLEOTIDE SEQUENCE [LARGE SCALE GENOMIC DNA]</scope>
    <source>
        <strain evidence="6">LY-2023</strain>
        <tissue evidence="6">Leaf</tissue>
    </source>
</reference>
<comment type="pathway">
    <text evidence="1">Protein modification; protein ubiquitination.</text>
</comment>
<proteinExistence type="inferred from homology"/>
<dbReference type="GO" id="GO:0006511">
    <property type="term" value="P:ubiquitin-dependent protein catabolic process"/>
    <property type="evidence" value="ECO:0007669"/>
    <property type="project" value="InterPro"/>
</dbReference>
<dbReference type="Pfam" id="PF01466">
    <property type="entry name" value="Skp1"/>
    <property type="match status" value="1"/>
</dbReference>
<evidence type="ECO:0000256" key="3">
    <source>
        <dbReference type="ARBA" id="ARBA00022786"/>
    </source>
</evidence>
<gene>
    <name evidence="6" type="ORF">RJT34_27132</name>
</gene>
<evidence type="ECO:0008006" key="8">
    <source>
        <dbReference type="Google" id="ProtNLM"/>
    </source>
</evidence>